<dbReference type="CDD" id="cd00158">
    <property type="entry name" value="RHOD"/>
    <property type="match status" value="1"/>
</dbReference>
<dbReference type="Pfam" id="PF00581">
    <property type="entry name" value="Rhodanese"/>
    <property type="match status" value="1"/>
</dbReference>
<dbReference type="PANTHER" id="PTHR45431">
    <property type="entry name" value="RHODANESE-LIKE DOMAIN-CONTAINING PROTEIN 15, CHLOROPLASTIC"/>
    <property type="match status" value="1"/>
</dbReference>
<dbReference type="Proteomes" id="UP000310353">
    <property type="component" value="Unassembled WGS sequence"/>
</dbReference>
<dbReference type="InterPro" id="IPR036873">
    <property type="entry name" value="Rhodanese-like_dom_sf"/>
</dbReference>
<dbReference type="Gene3D" id="3.40.250.10">
    <property type="entry name" value="Rhodanese-like domain"/>
    <property type="match status" value="1"/>
</dbReference>
<sequence length="106" mass="12247">MIENIPANIWTKQDLSEYQIFDVRTPLEWEEGVLANAECVWLYDNKGFLNENFVKEFQDKINKDKKIAFICRSGHRSMIAAELIKERLNLDSVNLDGGMLALKGIQ</sequence>
<dbReference type="InterPro" id="IPR052367">
    <property type="entry name" value="Thiosulfate_ST/Rhodanese-like"/>
</dbReference>
<dbReference type="SUPFAM" id="SSF52821">
    <property type="entry name" value="Rhodanese/Cell cycle control phosphatase"/>
    <property type="match status" value="1"/>
</dbReference>
<gene>
    <name evidence="2" type="ORF">CQA76_06170</name>
</gene>
<dbReference type="AlphaFoldDB" id="A0A4V6YB34"/>
<protein>
    <submittedName>
        <fullName evidence="2">Rhodanese</fullName>
    </submittedName>
</protein>
<comment type="caution">
    <text evidence="2">The sequence shown here is derived from an EMBL/GenBank/DDBJ whole genome shotgun (WGS) entry which is preliminary data.</text>
</comment>
<evidence type="ECO:0000259" key="1">
    <source>
        <dbReference type="PROSITE" id="PS50206"/>
    </source>
</evidence>
<reference evidence="2 3" key="1">
    <citation type="submission" date="2018-05" db="EMBL/GenBank/DDBJ databases">
        <title>Novel Campyloabacter and Helicobacter Species and Strains.</title>
        <authorList>
            <person name="Mannion A.J."/>
            <person name="Shen Z."/>
            <person name="Fox J.G."/>
        </authorList>
    </citation>
    <scope>NUCLEOTIDE SEQUENCE [LARGE SCALE GENOMIC DNA]</scope>
    <source>
        <strain evidence="3">MIT17-670</strain>
    </source>
</reference>
<dbReference type="EMBL" id="NXMA01000010">
    <property type="protein sequence ID" value="TKX31362.1"/>
    <property type="molecule type" value="Genomic_DNA"/>
</dbReference>
<dbReference type="PROSITE" id="PS50206">
    <property type="entry name" value="RHODANESE_3"/>
    <property type="match status" value="1"/>
</dbReference>
<name>A0A4V6YB34_9BACT</name>
<dbReference type="InterPro" id="IPR001763">
    <property type="entry name" value="Rhodanese-like_dom"/>
</dbReference>
<dbReference type="SMART" id="SM00450">
    <property type="entry name" value="RHOD"/>
    <property type="match status" value="1"/>
</dbReference>
<dbReference type="PANTHER" id="PTHR45431:SF3">
    <property type="entry name" value="RHODANESE-LIKE DOMAIN-CONTAINING PROTEIN 15, CHLOROPLASTIC"/>
    <property type="match status" value="1"/>
</dbReference>
<organism evidence="2 3">
    <name type="scientific">Campylobacter aviculae</name>
    <dbReference type="NCBI Taxonomy" id="2510190"/>
    <lineage>
        <taxon>Bacteria</taxon>
        <taxon>Pseudomonadati</taxon>
        <taxon>Campylobacterota</taxon>
        <taxon>Epsilonproteobacteria</taxon>
        <taxon>Campylobacterales</taxon>
        <taxon>Campylobacteraceae</taxon>
        <taxon>Campylobacter</taxon>
    </lineage>
</organism>
<dbReference type="RefSeq" id="WP_137622546.1">
    <property type="nucleotide sequence ID" value="NZ_NXMA01000010.1"/>
</dbReference>
<proteinExistence type="predicted"/>
<dbReference type="OrthoDB" id="5471138at2"/>
<feature type="domain" description="Rhodanese" evidence="1">
    <location>
        <begin position="14"/>
        <end position="104"/>
    </location>
</feature>
<keyword evidence="3" id="KW-1185">Reference proteome</keyword>
<evidence type="ECO:0000313" key="2">
    <source>
        <dbReference type="EMBL" id="TKX31362.1"/>
    </source>
</evidence>
<evidence type="ECO:0000313" key="3">
    <source>
        <dbReference type="Proteomes" id="UP000310353"/>
    </source>
</evidence>
<accession>A0A4V6YB34</accession>